<keyword evidence="1" id="KW-1133">Transmembrane helix</keyword>
<keyword evidence="3" id="KW-1185">Reference proteome</keyword>
<accession>A0A556MM76</accession>
<dbReference type="AlphaFoldDB" id="A0A556MM76"/>
<evidence type="ECO:0000256" key="1">
    <source>
        <dbReference type="SAM" id="Phobius"/>
    </source>
</evidence>
<dbReference type="RefSeq" id="WP_144249075.1">
    <property type="nucleotide sequence ID" value="NZ_VLPK01000002.1"/>
</dbReference>
<proteinExistence type="predicted"/>
<evidence type="ECO:0000313" key="2">
    <source>
        <dbReference type="EMBL" id="TSJ41037.1"/>
    </source>
</evidence>
<protein>
    <submittedName>
        <fullName evidence="2">Uncharacterized protein</fullName>
    </submittedName>
</protein>
<reference evidence="2 3" key="1">
    <citation type="submission" date="2019-07" db="EMBL/GenBank/DDBJ databases">
        <authorList>
            <person name="Huq M.A."/>
        </authorList>
    </citation>
    <scope>NUCLEOTIDE SEQUENCE [LARGE SCALE GENOMIC DNA]</scope>
    <source>
        <strain evidence="2 3">MAH-19</strain>
    </source>
</reference>
<keyword evidence="1" id="KW-0472">Membrane</keyword>
<name>A0A556MM76_9SPHI</name>
<dbReference type="Proteomes" id="UP000318733">
    <property type="component" value="Unassembled WGS sequence"/>
</dbReference>
<feature type="transmembrane region" description="Helical" evidence="1">
    <location>
        <begin position="12"/>
        <end position="29"/>
    </location>
</feature>
<sequence length="70" mass="8169">MITLYQKLFINKITYWTAFFSTVTGLFYYTFHTTFFAVVFFALSFSTWLTCILSALKYQENKRAGSGSPH</sequence>
<dbReference type="EMBL" id="VLPK01000002">
    <property type="protein sequence ID" value="TSJ41037.1"/>
    <property type="molecule type" value="Genomic_DNA"/>
</dbReference>
<keyword evidence="1" id="KW-0812">Transmembrane</keyword>
<evidence type="ECO:0000313" key="3">
    <source>
        <dbReference type="Proteomes" id="UP000318733"/>
    </source>
</evidence>
<gene>
    <name evidence="2" type="ORF">FO440_14990</name>
</gene>
<organism evidence="2 3">
    <name type="scientific">Mucilaginibacter corticis</name>
    <dbReference type="NCBI Taxonomy" id="2597670"/>
    <lineage>
        <taxon>Bacteria</taxon>
        <taxon>Pseudomonadati</taxon>
        <taxon>Bacteroidota</taxon>
        <taxon>Sphingobacteriia</taxon>
        <taxon>Sphingobacteriales</taxon>
        <taxon>Sphingobacteriaceae</taxon>
        <taxon>Mucilaginibacter</taxon>
    </lineage>
</organism>
<feature type="transmembrane region" description="Helical" evidence="1">
    <location>
        <begin position="35"/>
        <end position="56"/>
    </location>
</feature>
<comment type="caution">
    <text evidence="2">The sequence shown here is derived from an EMBL/GenBank/DDBJ whole genome shotgun (WGS) entry which is preliminary data.</text>
</comment>